<reference evidence="1" key="1">
    <citation type="submission" date="2023-03" db="EMBL/GenBank/DDBJ databases">
        <title>Draft assemblies of triclosan tolerant bacteria isolated from returned activated sludge.</title>
        <authorList>
            <person name="Van Hamelsveld S."/>
        </authorList>
    </citation>
    <scope>NUCLEOTIDE SEQUENCE</scope>
    <source>
        <strain evidence="1">GW210015_S63</strain>
    </source>
</reference>
<evidence type="ECO:0000313" key="1">
    <source>
        <dbReference type="EMBL" id="MDF3842753.1"/>
    </source>
</evidence>
<comment type="caution">
    <text evidence="1">The sequence shown here is derived from an EMBL/GenBank/DDBJ whole genome shotgun (WGS) entry which is preliminary data.</text>
</comment>
<gene>
    <name evidence="1" type="ORF">P3W55_13635</name>
</gene>
<accession>A0AAW6P5K3</accession>
<evidence type="ECO:0000313" key="2">
    <source>
        <dbReference type="Proteomes" id="UP001220662"/>
    </source>
</evidence>
<organism evidence="1 2">
    <name type="scientific">Pseudomonas citronellolis</name>
    <dbReference type="NCBI Taxonomy" id="53408"/>
    <lineage>
        <taxon>Bacteria</taxon>
        <taxon>Pseudomonadati</taxon>
        <taxon>Pseudomonadota</taxon>
        <taxon>Gammaproteobacteria</taxon>
        <taxon>Pseudomonadales</taxon>
        <taxon>Pseudomonadaceae</taxon>
        <taxon>Pseudomonas</taxon>
    </lineage>
</organism>
<dbReference type="Proteomes" id="UP001220662">
    <property type="component" value="Unassembled WGS sequence"/>
</dbReference>
<dbReference type="AlphaFoldDB" id="A0AAW6P5K3"/>
<protein>
    <submittedName>
        <fullName evidence="1">Uncharacterized protein</fullName>
    </submittedName>
</protein>
<dbReference type="RefSeq" id="WP_276214709.1">
    <property type="nucleotide sequence ID" value="NZ_JARJLR010000233.1"/>
</dbReference>
<sequence>MCLWLAVTVNDECIDCATDTDELAAAIGCQIADLVSMSGDAMESQQCLCDLDIEKTALKFGFSVNWAPEFGEAEIFKVTV</sequence>
<proteinExistence type="predicted"/>
<dbReference type="EMBL" id="JARJLR010000233">
    <property type="protein sequence ID" value="MDF3842753.1"/>
    <property type="molecule type" value="Genomic_DNA"/>
</dbReference>
<name>A0AAW6P5K3_9PSED</name>